<organism evidence="18 19">
    <name type="scientific">Phytophthora fragariaefolia</name>
    <dbReference type="NCBI Taxonomy" id="1490495"/>
    <lineage>
        <taxon>Eukaryota</taxon>
        <taxon>Sar</taxon>
        <taxon>Stramenopiles</taxon>
        <taxon>Oomycota</taxon>
        <taxon>Peronosporomycetes</taxon>
        <taxon>Peronosporales</taxon>
        <taxon>Peronosporaceae</taxon>
        <taxon>Phytophthora</taxon>
    </lineage>
</organism>
<keyword evidence="6" id="KW-0547">Nucleotide-binding</keyword>
<evidence type="ECO:0000256" key="4">
    <source>
        <dbReference type="ARBA" id="ARBA00022722"/>
    </source>
</evidence>
<comment type="function">
    <text evidence="1">The aspartyl protease (PR) mediates the proteolytic cleavages of the Gag and Gag-Pol polyproteins after assembly of the VLP.</text>
</comment>
<accession>A0A9W6WZ97</accession>
<feature type="domain" description="Retrovirus-related Pol polyprotein from transposon TNT 1-94-like beta-barrel" evidence="16">
    <location>
        <begin position="529"/>
        <end position="609"/>
    </location>
</feature>
<evidence type="ECO:0000313" key="18">
    <source>
        <dbReference type="EMBL" id="GMF23789.1"/>
    </source>
</evidence>
<keyword evidence="12" id="KW-0695">RNA-directed DNA polymerase</keyword>
<dbReference type="InterPro" id="IPR057670">
    <property type="entry name" value="SH3_retrovirus"/>
</dbReference>
<keyword evidence="19" id="KW-1185">Reference proteome</keyword>
<dbReference type="OrthoDB" id="100714at2759"/>
<keyword evidence="13" id="KW-0239">DNA-directed DNA polymerase</keyword>
<name>A0A9W6WZ97_9STRA</name>
<evidence type="ECO:0000256" key="2">
    <source>
        <dbReference type="ARBA" id="ARBA00022612"/>
    </source>
</evidence>
<evidence type="ECO:0000256" key="8">
    <source>
        <dbReference type="ARBA" id="ARBA00022801"/>
    </source>
</evidence>
<keyword evidence="7" id="KW-0255">Endonuclease</keyword>
<dbReference type="InterPro" id="IPR054722">
    <property type="entry name" value="PolX-like_BBD"/>
</dbReference>
<evidence type="ECO:0000256" key="10">
    <source>
        <dbReference type="ARBA" id="ARBA00022842"/>
    </source>
</evidence>
<keyword evidence="14" id="KW-0917">Virion maturation</keyword>
<evidence type="ECO:0000256" key="12">
    <source>
        <dbReference type="ARBA" id="ARBA00022918"/>
    </source>
</evidence>
<dbReference type="GO" id="GO:0003676">
    <property type="term" value="F:nucleic acid binding"/>
    <property type="evidence" value="ECO:0007669"/>
    <property type="project" value="InterPro"/>
</dbReference>
<evidence type="ECO:0000256" key="11">
    <source>
        <dbReference type="ARBA" id="ARBA00022908"/>
    </source>
</evidence>
<dbReference type="Pfam" id="PF14223">
    <property type="entry name" value="Retrotran_gag_2"/>
    <property type="match status" value="1"/>
</dbReference>
<evidence type="ECO:0000259" key="16">
    <source>
        <dbReference type="Pfam" id="PF22936"/>
    </source>
</evidence>
<sequence length="964" mass="109233">MNNYRYLLLEANLNLSHSVFYFVKCKWFTPFGSTSSLWVRVRHICFFFGVGSLRTRFGNHSPPPSHSTIDLSSGKLQVTLSPSAVNSTMEERADQSAAGGTVPNPFDQFVQAIDRIAVGLSQQNAQMYQDFQTQLHAYQQQLQQHVSAPQPAREYRLEGVSMPTFYGKPTESVDEFIFRAKLFMEGKCIDYTAASSQQRVIAILAANLREGAASWYHAQVVIDHIRFNDVDSFANAQRHEFVPPDQQFRMRTELKTYRQRSSVEEYLRLHSQEVMSASYADTVKLVEDKYFHWEFNMRMKLSRKGLLAHIIKPEFNTLSDRSPVQWETDDLKALGVIAGDVSITYHVYIRGATTAADSWRMLEEQFNRNTLKNRLLITKKLPNFKMESGTRFAVHVDQFKEIVLQMETISEPMDETRQLVLLLRRLTDEYRMISTVLENTPNMTLAYAIQALSGVEASDESSSGQQKAFVAKKSYDKRRFNGKCFYCKKTGHKETEYRKKKADEERGQAAREIPDYAFTATSAMGKTEWLVDSSASSHMTSVRDKFVPMKELKTPVRITIADGRKIDTVAMGTVGLKLMDGTSVTLSDVLYIPEVEGSLISVAKLAEKDVVTQFSKDKCVFRYGDATVMEAKRCGNVYKLKTVGDEVCRTATTSRKEPWALVHARLGHILFKRYEQLLTMADGVPRITEGVASDDVCAGCCMGKMRADDYPRRPEKLVKSAGVLDLVHTDVMGPMQTRTPGGCTFGVTFIDDYSRHVTVYFMKAKSEVLSKFKIYKAAMARRSSDYVRTMAVKMVGSIGQHRCVDYQPDPNSVNIKTPYEIVNKAKPQLKHLKVFGSLGYAHIPDEKRRKLDAKAFRCRFLGYEDGVKGYRVLNVATGKVQIVRTVKFMETTNTDNVIVRQTSEDNEGAAMGPSHGGQQPWEQKQMIPTVVTSGDVISLQRDAGVKGAIVPLEHVRNKWWHRRQ</sequence>
<feature type="domain" description="Retroviral polymerase SH3-like" evidence="17">
    <location>
        <begin position="837"/>
        <end position="894"/>
    </location>
</feature>
<dbReference type="Proteomes" id="UP001165121">
    <property type="component" value="Unassembled WGS sequence"/>
</dbReference>
<dbReference type="SUPFAM" id="SSF53098">
    <property type="entry name" value="Ribonuclease H-like"/>
    <property type="match status" value="1"/>
</dbReference>
<keyword evidence="3" id="KW-0645">Protease</keyword>
<dbReference type="GO" id="GO:0006310">
    <property type="term" value="P:DNA recombination"/>
    <property type="evidence" value="ECO:0007669"/>
    <property type="project" value="UniProtKB-KW"/>
</dbReference>
<dbReference type="EMBL" id="BSXT01000297">
    <property type="protein sequence ID" value="GMF23789.1"/>
    <property type="molecule type" value="Genomic_DNA"/>
</dbReference>
<dbReference type="InterPro" id="IPR039537">
    <property type="entry name" value="Retrotran_Ty1/copia-like"/>
</dbReference>
<dbReference type="InterPro" id="IPR036397">
    <property type="entry name" value="RNaseH_sf"/>
</dbReference>
<keyword evidence="8" id="KW-0378">Hydrolase</keyword>
<evidence type="ECO:0000256" key="1">
    <source>
        <dbReference type="ARBA" id="ARBA00002180"/>
    </source>
</evidence>
<keyword evidence="10" id="KW-0460">Magnesium</keyword>
<keyword evidence="13" id="KW-0808">Transferase</keyword>
<keyword evidence="13" id="KW-0548">Nucleotidyltransferase</keyword>
<dbReference type="PANTHER" id="PTHR42648">
    <property type="entry name" value="TRANSPOSASE, PUTATIVE-RELATED"/>
    <property type="match status" value="1"/>
</dbReference>
<evidence type="ECO:0000256" key="9">
    <source>
        <dbReference type="ARBA" id="ARBA00022840"/>
    </source>
</evidence>
<dbReference type="GO" id="GO:0015074">
    <property type="term" value="P:DNA integration"/>
    <property type="evidence" value="ECO:0007669"/>
    <property type="project" value="UniProtKB-KW"/>
</dbReference>
<dbReference type="GO" id="GO:0005524">
    <property type="term" value="F:ATP binding"/>
    <property type="evidence" value="ECO:0007669"/>
    <property type="project" value="UniProtKB-KW"/>
</dbReference>
<reference evidence="18" key="1">
    <citation type="submission" date="2023-04" db="EMBL/GenBank/DDBJ databases">
        <title>Phytophthora fragariaefolia NBRC 109709.</title>
        <authorList>
            <person name="Ichikawa N."/>
            <person name="Sato H."/>
            <person name="Tonouchi N."/>
        </authorList>
    </citation>
    <scope>NUCLEOTIDE SEQUENCE</scope>
    <source>
        <strain evidence="18">NBRC 109709</strain>
    </source>
</reference>
<keyword evidence="2" id="KW-1188">Viral release from host cell</keyword>
<dbReference type="GO" id="GO:0003964">
    <property type="term" value="F:RNA-directed DNA polymerase activity"/>
    <property type="evidence" value="ECO:0007669"/>
    <property type="project" value="UniProtKB-KW"/>
</dbReference>
<dbReference type="PANTHER" id="PTHR42648:SF11">
    <property type="entry name" value="TRANSPOSON TY4-P GAG-POL POLYPROTEIN"/>
    <property type="match status" value="1"/>
</dbReference>
<evidence type="ECO:0000256" key="3">
    <source>
        <dbReference type="ARBA" id="ARBA00022670"/>
    </source>
</evidence>
<dbReference type="AlphaFoldDB" id="A0A9W6WZ97"/>
<keyword evidence="11" id="KW-0229">DNA integration</keyword>
<evidence type="ECO:0000256" key="5">
    <source>
        <dbReference type="ARBA" id="ARBA00022723"/>
    </source>
</evidence>
<proteinExistence type="predicted"/>
<protein>
    <submittedName>
        <fullName evidence="18">Unnamed protein product</fullName>
    </submittedName>
</protein>
<dbReference type="GO" id="GO:0004519">
    <property type="term" value="F:endonuclease activity"/>
    <property type="evidence" value="ECO:0007669"/>
    <property type="project" value="UniProtKB-KW"/>
</dbReference>
<evidence type="ECO:0000256" key="6">
    <source>
        <dbReference type="ARBA" id="ARBA00022741"/>
    </source>
</evidence>
<evidence type="ECO:0000256" key="7">
    <source>
        <dbReference type="ARBA" id="ARBA00022759"/>
    </source>
</evidence>
<comment type="caution">
    <text evidence="18">The sequence shown here is derived from an EMBL/GenBank/DDBJ whole genome shotgun (WGS) entry which is preliminary data.</text>
</comment>
<keyword evidence="15" id="KW-0233">DNA recombination</keyword>
<dbReference type="Pfam" id="PF25597">
    <property type="entry name" value="SH3_retrovirus"/>
    <property type="match status" value="1"/>
</dbReference>
<dbReference type="GO" id="GO:0003887">
    <property type="term" value="F:DNA-directed DNA polymerase activity"/>
    <property type="evidence" value="ECO:0007669"/>
    <property type="project" value="UniProtKB-KW"/>
</dbReference>
<evidence type="ECO:0000259" key="17">
    <source>
        <dbReference type="Pfam" id="PF25597"/>
    </source>
</evidence>
<evidence type="ECO:0000256" key="14">
    <source>
        <dbReference type="ARBA" id="ARBA00023113"/>
    </source>
</evidence>
<evidence type="ECO:0000256" key="13">
    <source>
        <dbReference type="ARBA" id="ARBA00022932"/>
    </source>
</evidence>
<dbReference type="InterPro" id="IPR012337">
    <property type="entry name" value="RNaseH-like_sf"/>
</dbReference>
<dbReference type="GO" id="GO:0006508">
    <property type="term" value="P:proteolysis"/>
    <property type="evidence" value="ECO:0007669"/>
    <property type="project" value="UniProtKB-KW"/>
</dbReference>
<dbReference type="GO" id="GO:0008233">
    <property type="term" value="F:peptidase activity"/>
    <property type="evidence" value="ECO:0007669"/>
    <property type="project" value="UniProtKB-KW"/>
</dbReference>
<keyword evidence="5" id="KW-0479">Metal-binding</keyword>
<evidence type="ECO:0000313" key="19">
    <source>
        <dbReference type="Proteomes" id="UP001165121"/>
    </source>
</evidence>
<dbReference type="GO" id="GO:0046872">
    <property type="term" value="F:metal ion binding"/>
    <property type="evidence" value="ECO:0007669"/>
    <property type="project" value="UniProtKB-KW"/>
</dbReference>
<gene>
    <name evidence="18" type="ORF">Pfra01_000384800</name>
</gene>
<dbReference type="Pfam" id="PF22936">
    <property type="entry name" value="Pol_BBD"/>
    <property type="match status" value="1"/>
</dbReference>
<evidence type="ECO:0000256" key="15">
    <source>
        <dbReference type="ARBA" id="ARBA00023172"/>
    </source>
</evidence>
<keyword evidence="4" id="KW-0540">Nuclease</keyword>
<dbReference type="Gene3D" id="3.30.420.10">
    <property type="entry name" value="Ribonuclease H-like superfamily/Ribonuclease H"/>
    <property type="match status" value="1"/>
</dbReference>
<keyword evidence="9" id="KW-0067">ATP-binding</keyword>